<organism evidence="2">
    <name type="scientific">Candida jiufengensis</name>
    <dbReference type="NCBI Taxonomy" id="497108"/>
    <lineage>
        <taxon>Eukaryota</taxon>
        <taxon>Fungi</taxon>
        <taxon>Dikarya</taxon>
        <taxon>Ascomycota</taxon>
        <taxon>Saccharomycotina</taxon>
        <taxon>Pichiomycetes</taxon>
        <taxon>Debaryomycetaceae</taxon>
        <taxon>Candida/Lodderomyces clade</taxon>
        <taxon>Candida</taxon>
    </lineage>
</organism>
<reference evidence="2" key="1">
    <citation type="journal article" date="2011" name="Nucleic Acids Res.">
        <title>Evolution of linear chromosomes and multipartite genomes in yeast mitochondria.</title>
        <authorList>
            <person name="Valach M."/>
            <person name="Farkas Z."/>
            <person name="Fricova D."/>
            <person name="Kovac J."/>
            <person name="Brejova B."/>
            <person name="Vinar T."/>
            <person name="Pfeiffer I."/>
            <person name="Kucsera J."/>
            <person name="Tomaska L."/>
            <person name="Lang B.F."/>
            <person name="Nosek J."/>
        </authorList>
    </citation>
    <scope>NUCLEOTIDE SEQUENCE</scope>
    <source>
        <strain evidence="2">AS2.3688</strain>
    </source>
</reference>
<dbReference type="NCBIfam" id="TIGR01453">
    <property type="entry name" value="grpIintron_endo"/>
    <property type="match status" value="1"/>
</dbReference>
<dbReference type="RefSeq" id="YP_004021601.1">
    <property type="nucleotide sequence ID" value="NC_014693.1"/>
</dbReference>
<dbReference type="InterPro" id="IPR035901">
    <property type="entry name" value="GIY-YIG_endonuc_sf"/>
</dbReference>
<accession>E3T0Y1</accession>
<dbReference type="InterPro" id="IPR000305">
    <property type="entry name" value="GIY-YIG_endonuc"/>
</dbReference>
<dbReference type="AlphaFoldDB" id="E3T0Y1"/>
<dbReference type="GO" id="GO:0004519">
    <property type="term" value="F:endonuclease activity"/>
    <property type="evidence" value="ECO:0007669"/>
    <property type="project" value="InterPro"/>
</dbReference>
<dbReference type="Gene3D" id="3.40.1440.10">
    <property type="entry name" value="GIY-YIG endonuclease"/>
    <property type="match status" value="1"/>
</dbReference>
<dbReference type="PROSITE" id="PS50164">
    <property type="entry name" value="GIY_YIG"/>
    <property type="match status" value="1"/>
</dbReference>
<sequence length="382" mass="44908">YTNKSSPKLFMPTTYTQNRSNIMAKYTVPYLCFKRNFSYSSKCMKSTKTDTLISLDQDITPPEEMFKELCIYPDNYWENTHDPTVRESMRTEVKSKSGMYIMICKMSRNYYMGSAQTNNLYMRFHNHLTTNNRQGSKLVQRSVAKYGLNNFIYAILEYYPYIVTKDNNEELLALETSYMALLFPKYNMETEAGRFFGYKTKDVNTNDKLNLIKLSLLDERKQLLKSIKDKHTLEYDTQRRNHLREIANNRPKDYISPEGLDRIVLGSSKVMYLKSSLDDAFNMCEFKNVNTAAHYLCCSTKTMQRALHKGFMYVPSHFLPFTNQSHMDNHTSIINHIDEMSLEKFYRYTFHKRGKTLKLKATLSNKPNFVKIYISSVLARTL</sequence>
<dbReference type="SMART" id="SM00465">
    <property type="entry name" value="GIYc"/>
    <property type="match status" value="1"/>
</dbReference>
<keyword evidence="2" id="KW-0496">Mitochondrion</keyword>
<evidence type="ECO:0000313" key="2">
    <source>
        <dbReference type="EMBL" id="ACZ03953.1"/>
    </source>
</evidence>
<dbReference type="GeneID" id="9978397"/>
<dbReference type="EMBL" id="GU136397">
    <property type="protein sequence ID" value="ACZ03953.1"/>
    <property type="molecule type" value="Genomic_DNA"/>
</dbReference>
<dbReference type="CDD" id="cd10445">
    <property type="entry name" value="GIY-YIG_bI1_like"/>
    <property type="match status" value="1"/>
</dbReference>
<geneLocation type="mitochondrion" evidence="2"/>
<protein>
    <submittedName>
        <fullName evidence="2">Uncharacterized protein orf1</fullName>
    </submittedName>
</protein>
<feature type="non-terminal residue" evidence="2">
    <location>
        <position position="1"/>
    </location>
</feature>
<name>E3T0Y1_9ASCO</name>
<dbReference type="SUPFAM" id="SSF82771">
    <property type="entry name" value="GIY-YIG endonuclease"/>
    <property type="match status" value="1"/>
</dbReference>
<dbReference type="InterPro" id="IPR006350">
    <property type="entry name" value="Intron_endoG1"/>
</dbReference>
<dbReference type="Pfam" id="PF01541">
    <property type="entry name" value="GIY-YIG"/>
    <property type="match status" value="1"/>
</dbReference>
<gene>
    <name evidence="2" type="primary">orf1</name>
</gene>
<proteinExistence type="predicted"/>
<feature type="domain" description="GIY-YIG" evidence="1">
    <location>
        <begin position="95"/>
        <end position="188"/>
    </location>
</feature>
<evidence type="ECO:0000259" key="1">
    <source>
        <dbReference type="PROSITE" id="PS50164"/>
    </source>
</evidence>